<keyword evidence="7 10" id="KW-0698">rRNA processing</keyword>
<keyword evidence="9 10" id="KW-0687">Ribonucleoprotein</keyword>
<dbReference type="GO" id="GO:0034511">
    <property type="term" value="F:U3 snoRNA binding"/>
    <property type="evidence" value="ECO:0007669"/>
    <property type="project" value="InterPro"/>
</dbReference>
<feature type="compositionally biased region" description="Gly residues" evidence="11">
    <location>
        <begin position="12"/>
        <end position="44"/>
    </location>
</feature>
<protein>
    <recommendedName>
        <fullName evidence="5 10">U3 small nucleolar RNA-associated protein 25</fullName>
        <shortName evidence="10">U3 snoRNA-associated protein 25</shortName>
    </recommendedName>
</protein>
<feature type="region of interest" description="Disordered" evidence="11">
    <location>
        <begin position="1"/>
        <end position="214"/>
    </location>
</feature>
<name>A0A3N4I4S4_ASCIM</name>
<evidence type="ECO:0000256" key="10">
    <source>
        <dbReference type="RuleBase" id="RU365070"/>
    </source>
</evidence>
<dbReference type="PANTHER" id="PTHR12933:SF0">
    <property type="entry name" value="U3 SMALL NUCLEOLAR RNA-ASSOCIATED PROTEIN 25 HOMOLOG"/>
    <property type="match status" value="1"/>
</dbReference>
<dbReference type="Pfam" id="PF06862">
    <property type="entry name" value="Utp25_C"/>
    <property type="match status" value="1"/>
</dbReference>
<dbReference type="STRING" id="1160509.A0A3N4I4S4"/>
<dbReference type="Gene3D" id="3.40.50.300">
    <property type="entry name" value="P-loop containing nucleotide triphosphate hydrolases"/>
    <property type="match status" value="1"/>
</dbReference>
<evidence type="ECO:0000256" key="9">
    <source>
        <dbReference type="ARBA" id="ARBA00023274"/>
    </source>
</evidence>
<evidence type="ECO:0000256" key="2">
    <source>
        <dbReference type="ARBA" id="ARBA00004604"/>
    </source>
</evidence>
<evidence type="ECO:0000256" key="8">
    <source>
        <dbReference type="ARBA" id="ARBA00023242"/>
    </source>
</evidence>
<evidence type="ECO:0000259" key="13">
    <source>
        <dbReference type="Pfam" id="PF22916"/>
    </source>
</evidence>
<dbReference type="Pfam" id="PF22916">
    <property type="entry name" value="UTP25_NTPase-like"/>
    <property type="match status" value="1"/>
</dbReference>
<reference evidence="14 15" key="1">
    <citation type="journal article" date="2018" name="Nat. Ecol. Evol.">
        <title>Pezizomycetes genomes reveal the molecular basis of ectomycorrhizal truffle lifestyle.</title>
        <authorList>
            <person name="Murat C."/>
            <person name="Payen T."/>
            <person name="Noel B."/>
            <person name="Kuo A."/>
            <person name="Morin E."/>
            <person name="Chen J."/>
            <person name="Kohler A."/>
            <person name="Krizsan K."/>
            <person name="Balestrini R."/>
            <person name="Da Silva C."/>
            <person name="Montanini B."/>
            <person name="Hainaut M."/>
            <person name="Levati E."/>
            <person name="Barry K.W."/>
            <person name="Belfiori B."/>
            <person name="Cichocki N."/>
            <person name="Clum A."/>
            <person name="Dockter R.B."/>
            <person name="Fauchery L."/>
            <person name="Guy J."/>
            <person name="Iotti M."/>
            <person name="Le Tacon F."/>
            <person name="Lindquist E.A."/>
            <person name="Lipzen A."/>
            <person name="Malagnac F."/>
            <person name="Mello A."/>
            <person name="Molinier V."/>
            <person name="Miyauchi S."/>
            <person name="Poulain J."/>
            <person name="Riccioni C."/>
            <person name="Rubini A."/>
            <person name="Sitrit Y."/>
            <person name="Splivallo R."/>
            <person name="Traeger S."/>
            <person name="Wang M."/>
            <person name="Zifcakova L."/>
            <person name="Wipf D."/>
            <person name="Zambonelli A."/>
            <person name="Paolocci F."/>
            <person name="Nowrousian M."/>
            <person name="Ottonello S."/>
            <person name="Baldrian P."/>
            <person name="Spatafora J.W."/>
            <person name="Henrissat B."/>
            <person name="Nagy L.G."/>
            <person name="Aury J.M."/>
            <person name="Wincker P."/>
            <person name="Grigoriev I.V."/>
            <person name="Bonfante P."/>
            <person name="Martin F.M."/>
        </authorList>
    </citation>
    <scope>NUCLEOTIDE SEQUENCE [LARGE SCALE GENOMIC DNA]</scope>
    <source>
        <strain evidence="14 15">RN42</strain>
    </source>
</reference>
<dbReference type="InterPro" id="IPR053939">
    <property type="entry name" value="UTP25_C"/>
</dbReference>
<dbReference type="InterPro" id="IPR010678">
    <property type="entry name" value="UTP25"/>
</dbReference>
<dbReference type="PANTHER" id="PTHR12933">
    <property type="entry name" value="ORF PROTEIN-RELATED"/>
    <property type="match status" value="1"/>
</dbReference>
<evidence type="ECO:0000313" key="15">
    <source>
        <dbReference type="Proteomes" id="UP000275078"/>
    </source>
</evidence>
<dbReference type="Proteomes" id="UP000275078">
    <property type="component" value="Unassembled WGS sequence"/>
</dbReference>
<keyword evidence="6 10" id="KW-0690">Ribosome biogenesis</keyword>
<evidence type="ECO:0000256" key="11">
    <source>
        <dbReference type="SAM" id="MobiDB-lite"/>
    </source>
</evidence>
<dbReference type="GO" id="GO:0000462">
    <property type="term" value="P:maturation of SSU-rRNA from tricistronic rRNA transcript (SSU-rRNA, 5.8S rRNA, LSU-rRNA)"/>
    <property type="evidence" value="ECO:0007669"/>
    <property type="project" value="TreeGrafter"/>
</dbReference>
<dbReference type="InterPro" id="IPR027417">
    <property type="entry name" value="P-loop_NTPase"/>
</dbReference>
<comment type="function">
    <text evidence="1 10">DEAD-box RNA helicase-like protein required for pre-18S rRNA processing, specifically at sites A0, A1, and A2.</text>
</comment>
<dbReference type="GO" id="GO:0032040">
    <property type="term" value="C:small-subunit processome"/>
    <property type="evidence" value="ECO:0007669"/>
    <property type="project" value="TreeGrafter"/>
</dbReference>
<organism evidence="14 15">
    <name type="scientific">Ascobolus immersus RN42</name>
    <dbReference type="NCBI Taxonomy" id="1160509"/>
    <lineage>
        <taxon>Eukaryota</taxon>
        <taxon>Fungi</taxon>
        <taxon>Dikarya</taxon>
        <taxon>Ascomycota</taxon>
        <taxon>Pezizomycotina</taxon>
        <taxon>Pezizomycetes</taxon>
        <taxon>Pezizales</taxon>
        <taxon>Ascobolaceae</taxon>
        <taxon>Ascobolus</taxon>
    </lineage>
</organism>
<feature type="compositionally biased region" description="Low complexity" evidence="11">
    <location>
        <begin position="1"/>
        <end position="11"/>
    </location>
</feature>
<comment type="subcellular location">
    <subcellularLocation>
        <location evidence="2 10">Nucleus</location>
        <location evidence="2 10">Nucleolus</location>
    </subcellularLocation>
</comment>
<feature type="compositionally biased region" description="Gly residues" evidence="11">
    <location>
        <begin position="53"/>
        <end position="67"/>
    </location>
</feature>
<evidence type="ECO:0000256" key="7">
    <source>
        <dbReference type="ARBA" id="ARBA00022552"/>
    </source>
</evidence>
<comment type="similarity">
    <text evidence="3 10">Belongs to the UTP25 family.</text>
</comment>
<evidence type="ECO:0000256" key="3">
    <source>
        <dbReference type="ARBA" id="ARBA00009223"/>
    </source>
</evidence>
<comment type="subunit">
    <text evidence="4 10">Component of the ribosomal small subunit (SSU) processome composed of at least 40 protein subunits and snoRNA U3.</text>
</comment>
<evidence type="ECO:0000256" key="5">
    <source>
        <dbReference type="ARBA" id="ARBA00015422"/>
    </source>
</evidence>
<evidence type="ECO:0000256" key="4">
    <source>
        <dbReference type="ARBA" id="ARBA00011192"/>
    </source>
</evidence>
<dbReference type="GO" id="GO:0019843">
    <property type="term" value="F:rRNA binding"/>
    <property type="evidence" value="ECO:0007669"/>
    <property type="project" value="TreeGrafter"/>
</dbReference>
<feature type="compositionally biased region" description="Acidic residues" evidence="11">
    <location>
        <begin position="199"/>
        <end position="210"/>
    </location>
</feature>
<feature type="compositionally biased region" description="Polar residues" evidence="11">
    <location>
        <begin position="122"/>
        <end position="133"/>
    </location>
</feature>
<gene>
    <name evidence="14" type="ORF">BJ508DRAFT_211512</name>
</gene>
<dbReference type="FunFam" id="3.40.50.300:FF:002356">
    <property type="entry name" value="U3 small nucleolar RNA-associated protein 25"/>
    <property type="match status" value="1"/>
</dbReference>
<keyword evidence="15" id="KW-1185">Reference proteome</keyword>
<evidence type="ECO:0000256" key="1">
    <source>
        <dbReference type="ARBA" id="ARBA00002883"/>
    </source>
</evidence>
<dbReference type="OrthoDB" id="10264378at2759"/>
<feature type="domain" description="UTP25 C-terminal" evidence="12">
    <location>
        <begin position="574"/>
        <end position="762"/>
    </location>
</feature>
<dbReference type="SUPFAM" id="SSF52540">
    <property type="entry name" value="P-loop containing nucleoside triphosphate hydrolases"/>
    <property type="match status" value="1"/>
</dbReference>
<dbReference type="EMBL" id="ML119703">
    <property type="protein sequence ID" value="RPA79090.1"/>
    <property type="molecule type" value="Genomic_DNA"/>
</dbReference>
<keyword evidence="8 10" id="KW-0539">Nucleus</keyword>
<accession>A0A3N4I4S4</accession>
<evidence type="ECO:0000256" key="6">
    <source>
        <dbReference type="ARBA" id="ARBA00022517"/>
    </source>
</evidence>
<evidence type="ECO:0000259" key="12">
    <source>
        <dbReference type="Pfam" id="PF06862"/>
    </source>
</evidence>
<feature type="compositionally biased region" description="Acidic residues" evidence="11">
    <location>
        <begin position="85"/>
        <end position="114"/>
    </location>
</feature>
<feature type="domain" description="UTP25 NTP hydrolase-like" evidence="13">
    <location>
        <begin position="305"/>
        <end position="564"/>
    </location>
</feature>
<dbReference type="AlphaFoldDB" id="A0A3N4I4S4"/>
<proteinExistence type="inferred from homology"/>
<evidence type="ECO:0000313" key="14">
    <source>
        <dbReference type="EMBL" id="RPA79090.1"/>
    </source>
</evidence>
<feature type="compositionally biased region" description="Acidic residues" evidence="11">
    <location>
        <begin position="157"/>
        <end position="190"/>
    </location>
</feature>
<sequence>MGPRGRGSAPRGRGGSRGGGSRGGGGGRGGGSRGGGRGRGAGGRGGDRISSRGRGGPSRGRGRGGQNGERPGKRIVTSVLKENVDSDSDESVPESEEESELDLSEDESEVEEETKENPYSVLLQTLAAQTISNDSKKKRKRRDRDSHEAKRTKATGTDDDDSEAEHEMEEPVDEAEAELAEENSGDELEPVGEGAAGDDSSETEGGDDLADPFQTHYAEPSKEFLDRIKIVDSAGWDTTKTIAKVDGEELRIATQVPKMAEVATKRKENLTDLKVKPNLVEHFNEANGPLTPLQKELVSTVFNHQDLVFGNRNVQNQKELRSLYCLQAINIIHKTRERVLKNSTRLAKNPNSDLDLRDQGYTRMKVLILVPTRDACLRVVNQIMDVAQPEQQENKKRFIDSYALPPGTEDPISNEKPEDFKDLFHGNHDDMFRVGIKFTRKNVKYFSGFYNSDIVVASPLGLRTIIGDEGDKKRDYDFLSSVELVVVDQAEALMQQNWDHVEHIFKHMNLIPKDSHGCDFARVRNWYLDSQAKYLRQTIVLSQFITPELNSLSNAYMHNIAGKVKISPTYHDTIGQLGLQVKQQFLRFDSSNLSTDPDTRFKFFTKTILPQLQRTKQKGILLFIPSYFDFIRLRNHFANLPVPISFGCVSEETSPSDITRARSHFNTGRHEFLLYSGRAHHFRRLIIRGVKKVVFYSLPDNPDFYKEAAGDMLLKTLGAGEDVNGVMTLFSKWDGLALERVVGSKRVGQMVMSKAGTDIFEFQ</sequence>
<dbReference type="InterPro" id="IPR053940">
    <property type="entry name" value="UTP25_NTPase-like"/>
</dbReference>